<evidence type="ECO:0000313" key="3">
    <source>
        <dbReference type="Proteomes" id="UP000281406"/>
    </source>
</evidence>
<dbReference type="Proteomes" id="UP000281406">
    <property type="component" value="Unassembled WGS sequence"/>
</dbReference>
<name>A0A3N0XGL5_ANAGA</name>
<gene>
    <name evidence="2" type="ORF">DPX16_14173</name>
</gene>
<dbReference type="AlphaFoldDB" id="A0A3N0XGL5"/>
<feature type="region of interest" description="Disordered" evidence="1">
    <location>
        <begin position="1"/>
        <end position="30"/>
    </location>
</feature>
<reference evidence="2 3" key="1">
    <citation type="submission" date="2018-10" db="EMBL/GenBank/DDBJ databases">
        <title>Genome assembly for a Yunnan-Guizhou Plateau 3E fish, Anabarilius grahami (Regan), and its evolutionary and genetic applications.</title>
        <authorList>
            <person name="Jiang W."/>
        </authorList>
    </citation>
    <scope>NUCLEOTIDE SEQUENCE [LARGE SCALE GENOMIC DNA]</scope>
    <source>
        <strain evidence="2">AG-KIZ</strain>
        <tissue evidence="2">Muscle</tissue>
    </source>
</reference>
<comment type="caution">
    <text evidence="2">The sequence shown here is derived from an EMBL/GenBank/DDBJ whole genome shotgun (WGS) entry which is preliminary data.</text>
</comment>
<evidence type="ECO:0000313" key="2">
    <source>
        <dbReference type="EMBL" id="ROI15961.1"/>
    </source>
</evidence>
<dbReference type="EMBL" id="RJVU01075617">
    <property type="protein sequence ID" value="ROI15961.1"/>
    <property type="molecule type" value="Genomic_DNA"/>
</dbReference>
<proteinExistence type="predicted"/>
<sequence length="212" mass="24058">MAEYKGRNTPGRNTPSRRRRTSGDESKLRGWLTSAASMSKVVLTHQTDAKQRARSTSVLRLRDMKCLSEQQAAVAEQPIRMIRWPDGPTSSNGDSTFRIGRKKADEDQLQPTVWNTLRKLSRPTKKTCPTADRRLGCSRKDLIKRRAAVDIFLINNCLEMKYHRVKICTGKINAVKLKKTDALLRNFGPFTPGINMLLATGSHLYRASKETW</sequence>
<evidence type="ECO:0000256" key="1">
    <source>
        <dbReference type="SAM" id="MobiDB-lite"/>
    </source>
</evidence>
<organism evidence="2 3">
    <name type="scientific">Anabarilius grahami</name>
    <name type="common">Kanglang fish</name>
    <name type="synonym">Barilius grahami</name>
    <dbReference type="NCBI Taxonomy" id="495550"/>
    <lineage>
        <taxon>Eukaryota</taxon>
        <taxon>Metazoa</taxon>
        <taxon>Chordata</taxon>
        <taxon>Craniata</taxon>
        <taxon>Vertebrata</taxon>
        <taxon>Euteleostomi</taxon>
        <taxon>Actinopterygii</taxon>
        <taxon>Neopterygii</taxon>
        <taxon>Teleostei</taxon>
        <taxon>Ostariophysi</taxon>
        <taxon>Cypriniformes</taxon>
        <taxon>Xenocyprididae</taxon>
        <taxon>Xenocypridinae</taxon>
        <taxon>Xenocypridinae incertae sedis</taxon>
        <taxon>Anabarilius</taxon>
    </lineage>
</organism>
<accession>A0A3N0XGL5</accession>
<keyword evidence="3" id="KW-1185">Reference proteome</keyword>
<protein>
    <submittedName>
        <fullName evidence="2">Uncharacterized protein</fullName>
    </submittedName>
</protein>